<name>A0A5J4VS72_9EUKA</name>
<feature type="non-terminal residue" evidence="2">
    <location>
        <position position="1"/>
    </location>
</feature>
<dbReference type="AlphaFoldDB" id="A0A5J4VS72"/>
<gene>
    <name evidence="2" type="ORF">EZS28_019202</name>
</gene>
<evidence type="ECO:0000256" key="1">
    <source>
        <dbReference type="SAM" id="SignalP"/>
    </source>
</evidence>
<evidence type="ECO:0000313" key="3">
    <source>
        <dbReference type="Proteomes" id="UP000324800"/>
    </source>
</evidence>
<comment type="caution">
    <text evidence="2">The sequence shown here is derived from an EMBL/GenBank/DDBJ whole genome shotgun (WGS) entry which is preliminary data.</text>
</comment>
<keyword evidence="1" id="KW-0732">Signal</keyword>
<evidence type="ECO:0000313" key="2">
    <source>
        <dbReference type="EMBL" id="KAA6385270.1"/>
    </source>
</evidence>
<proteinExistence type="predicted"/>
<organism evidence="2 3">
    <name type="scientific">Streblomastix strix</name>
    <dbReference type="NCBI Taxonomy" id="222440"/>
    <lineage>
        <taxon>Eukaryota</taxon>
        <taxon>Metamonada</taxon>
        <taxon>Preaxostyla</taxon>
        <taxon>Oxymonadida</taxon>
        <taxon>Streblomastigidae</taxon>
        <taxon>Streblomastix</taxon>
    </lineage>
</organism>
<feature type="chain" id="PRO_5023847130" evidence="1">
    <location>
        <begin position="40"/>
        <end position="63"/>
    </location>
</feature>
<protein>
    <submittedName>
        <fullName evidence="2">Uncharacterized protein</fullName>
    </submittedName>
</protein>
<accession>A0A5J4VS72</accession>
<dbReference type="EMBL" id="SNRW01005343">
    <property type="protein sequence ID" value="KAA6385270.1"/>
    <property type="molecule type" value="Genomic_DNA"/>
</dbReference>
<dbReference type="Proteomes" id="UP000324800">
    <property type="component" value="Unassembled WGS sequence"/>
</dbReference>
<reference evidence="2 3" key="1">
    <citation type="submission" date="2019-03" db="EMBL/GenBank/DDBJ databases">
        <title>Single cell metagenomics reveals metabolic interactions within the superorganism composed of flagellate Streblomastix strix and complex community of Bacteroidetes bacteria on its surface.</title>
        <authorList>
            <person name="Treitli S.C."/>
            <person name="Kolisko M."/>
            <person name="Husnik F."/>
            <person name="Keeling P."/>
            <person name="Hampl V."/>
        </authorList>
    </citation>
    <scope>NUCLEOTIDE SEQUENCE [LARGE SCALE GENOMIC DNA]</scope>
    <source>
        <strain evidence="2">ST1C</strain>
    </source>
</reference>
<sequence length="63" mass="7478">IQYNEEGADDMRRMVEQTRVKKAFLLYLLMFLPISPQEAQVFREVDESVRSELNLTGIELWDD</sequence>
<feature type="signal peptide" evidence="1">
    <location>
        <begin position="1"/>
        <end position="39"/>
    </location>
</feature>